<evidence type="ECO:0000256" key="5">
    <source>
        <dbReference type="ARBA" id="ARBA00022676"/>
    </source>
</evidence>
<dbReference type="Pfam" id="PF04615">
    <property type="entry name" value="Utp14"/>
    <property type="match status" value="1"/>
</dbReference>
<feature type="compositionally biased region" description="Basic and acidic residues" evidence="15">
    <location>
        <begin position="35"/>
        <end position="46"/>
    </location>
</feature>
<feature type="compositionally biased region" description="Basic and acidic residues" evidence="15">
    <location>
        <begin position="1190"/>
        <end position="1207"/>
    </location>
</feature>
<dbReference type="Pfam" id="PF05406">
    <property type="entry name" value="WGR"/>
    <property type="match status" value="1"/>
</dbReference>
<dbReference type="SUPFAM" id="SSF56399">
    <property type="entry name" value="ADP-ribosylation"/>
    <property type="match status" value="1"/>
</dbReference>
<dbReference type="PROSITE" id="PS51059">
    <property type="entry name" value="PARP_CATALYTIC"/>
    <property type="match status" value="1"/>
</dbReference>
<dbReference type="InterPro" id="IPR036361">
    <property type="entry name" value="SAP_dom_sf"/>
</dbReference>
<feature type="compositionally biased region" description="Basic and acidic residues" evidence="15">
    <location>
        <begin position="760"/>
        <end position="773"/>
    </location>
</feature>
<evidence type="ECO:0000256" key="4">
    <source>
        <dbReference type="ARBA" id="ARBA00022553"/>
    </source>
</evidence>
<keyword evidence="5 14" id="KW-0328">Glycosyltransferase</keyword>
<comment type="catalytic activity">
    <reaction evidence="2">
        <text>L-glutamyl-[protein] + NAD(+) = 5-O-(ADP-D-ribosyl)-L-glutamyl-[protein] + nicotinamide</text>
        <dbReference type="Rhea" id="RHEA:58224"/>
        <dbReference type="Rhea" id="RHEA-COMP:10208"/>
        <dbReference type="Rhea" id="RHEA-COMP:15089"/>
        <dbReference type="ChEBI" id="CHEBI:17154"/>
        <dbReference type="ChEBI" id="CHEBI:29973"/>
        <dbReference type="ChEBI" id="CHEBI:57540"/>
        <dbReference type="ChEBI" id="CHEBI:142540"/>
    </reaction>
</comment>
<evidence type="ECO:0000313" key="21">
    <source>
        <dbReference type="Proteomes" id="UP000516314"/>
    </source>
</evidence>
<dbReference type="Pfam" id="PF02037">
    <property type="entry name" value="SAP"/>
    <property type="match status" value="2"/>
</dbReference>
<accession>A0A7G2EWU6</accession>
<feature type="region of interest" description="Disordered" evidence="15">
    <location>
        <begin position="35"/>
        <end position="57"/>
    </location>
</feature>
<feature type="region of interest" description="Disordered" evidence="15">
    <location>
        <begin position="1282"/>
        <end position="1338"/>
    </location>
</feature>
<dbReference type="GO" id="GO:0032040">
    <property type="term" value="C:small-subunit processome"/>
    <property type="evidence" value="ECO:0007669"/>
    <property type="project" value="InterPro"/>
</dbReference>
<dbReference type="PANTHER" id="PTHR14150:SF12">
    <property type="entry name" value="U3 SMALL NUCLEOLAR RNA-ASSOCIATED PROTEIN 14 HOMOLOG A"/>
    <property type="match status" value="1"/>
</dbReference>
<feature type="region of interest" description="Disordered" evidence="15">
    <location>
        <begin position="1103"/>
        <end position="1136"/>
    </location>
</feature>
<dbReference type="PROSITE" id="PS51060">
    <property type="entry name" value="PARP_ALPHA_HD"/>
    <property type="match status" value="1"/>
</dbReference>
<feature type="domain" description="PARP catalytic" evidence="17">
    <location>
        <begin position="452"/>
        <end position="680"/>
    </location>
</feature>
<evidence type="ECO:0000256" key="8">
    <source>
        <dbReference type="ARBA" id="ARBA00022765"/>
    </source>
</evidence>
<dbReference type="FunFam" id="1.20.142.10:FF:000005">
    <property type="entry name" value="Poly [ADP-ribose] polymerase"/>
    <property type="match status" value="1"/>
</dbReference>
<evidence type="ECO:0000259" key="16">
    <source>
        <dbReference type="PROSITE" id="PS50800"/>
    </source>
</evidence>
<dbReference type="InterPro" id="IPR008893">
    <property type="entry name" value="WGR_domain"/>
</dbReference>
<feature type="domain" description="WGR" evidence="19">
    <location>
        <begin position="158"/>
        <end position="295"/>
    </location>
</feature>
<feature type="region of interest" description="Disordered" evidence="15">
    <location>
        <begin position="1190"/>
        <end position="1263"/>
    </location>
</feature>
<keyword evidence="7" id="KW-0548">Nucleotidyltransferase</keyword>
<comment type="catalytic activity">
    <reaction evidence="1">
        <text>L-aspartyl-[protein] + NAD(+) = 4-O-(ADP-D-ribosyl)-L-aspartyl-[protein] + nicotinamide</text>
        <dbReference type="Rhea" id="RHEA:54424"/>
        <dbReference type="Rhea" id="RHEA-COMP:9867"/>
        <dbReference type="Rhea" id="RHEA-COMP:13832"/>
        <dbReference type="ChEBI" id="CHEBI:17154"/>
        <dbReference type="ChEBI" id="CHEBI:29961"/>
        <dbReference type="ChEBI" id="CHEBI:57540"/>
        <dbReference type="ChEBI" id="CHEBI:138102"/>
    </reaction>
</comment>
<evidence type="ECO:0000256" key="14">
    <source>
        <dbReference type="RuleBase" id="RU362114"/>
    </source>
</evidence>
<feature type="compositionally biased region" description="Acidic residues" evidence="15">
    <location>
        <begin position="118"/>
        <end position="127"/>
    </location>
</feature>
<dbReference type="GO" id="GO:0070212">
    <property type="term" value="P:protein poly-ADP-ribosylation"/>
    <property type="evidence" value="ECO:0007669"/>
    <property type="project" value="UniProtKB-ARBA"/>
</dbReference>
<dbReference type="Gene3D" id="1.10.720.30">
    <property type="entry name" value="SAP domain"/>
    <property type="match status" value="2"/>
</dbReference>
<dbReference type="PROSITE" id="PS51977">
    <property type="entry name" value="WGR"/>
    <property type="match status" value="1"/>
</dbReference>
<dbReference type="FunFam" id="3.90.228.10:FF:000002">
    <property type="entry name" value="Poly [ADP-ribose] polymerase"/>
    <property type="match status" value="1"/>
</dbReference>
<dbReference type="InterPro" id="IPR004102">
    <property type="entry name" value="Poly(ADP-ribose)pol_reg_dom"/>
</dbReference>
<feature type="compositionally biased region" description="Acidic residues" evidence="15">
    <location>
        <begin position="774"/>
        <end position="806"/>
    </location>
</feature>
<comment type="catalytic activity">
    <reaction evidence="13">
        <text>NAD(+) + (ADP-D-ribosyl)n-acceptor = nicotinamide + (ADP-D-ribosyl)n+1-acceptor + H(+).</text>
        <dbReference type="EC" id="2.4.2.30"/>
    </reaction>
</comment>
<dbReference type="InterPro" id="IPR003034">
    <property type="entry name" value="SAP_dom"/>
</dbReference>
<feature type="compositionally biased region" description="Acidic residues" evidence="15">
    <location>
        <begin position="734"/>
        <end position="759"/>
    </location>
</feature>
<feature type="region of interest" description="Disordered" evidence="15">
    <location>
        <begin position="105"/>
        <end position="134"/>
    </location>
</feature>
<evidence type="ECO:0000256" key="7">
    <source>
        <dbReference type="ARBA" id="ARBA00022695"/>
    </source>
</evidence>
<evidence type="ECO:0000259" key="17">
    <source>
        <dbReference type="PROSITE" id="PS51059"/>
    </source>
</evidence>
<feature type="domain" description="SAP" evidence="16">
    <location>
        <begin position="2"/>
        <end position="36"/>
    </location>
</feature>
<dbReference type="GO" id="GO:0006364">
    <property type="term" value="P:rRNA processing"/>
    <property type="evidence" value="ECO:0007669"/>
    <property type="project" value="InterPro"/>
</dbReference>
<dbReference type="GO" id="GO:0016779">
    <property type="term" value="F:nucleotidyltransferase activity"/>
    <property type="evidence" value="ECO:0007669"/>
    <property type="project" value="UniProtKB-KW"/>
</dbReference>
<feature type="compositionally biased region" description="Basic and acidic residues" evidence="15">
    <location>
        <begin position="1218"/>
        <end position="1228"/>
    </location>
</feature>
<dbReference type="InterPro" id="IPR012317">
    <property type="entry name" value="Poly(ADP-ribose)pol_cat_dom"/>
</dbReference>
<evidence type="ECO:0000256" key="15">
    <source>
        <dbReference type="SAM" id="MobiDB-lite"/>
    </source>
</evidence>
<keyword evidence="6 14" id="KW-0808">Transferase</keyword>
<evidence type="ECO:0000256" key="3">
    <source>
        <dbReference type="ARBA" id="ARBA00004604"/>
    </source>
</evidence>
<dbReference type="PROSITE" id="PS50800">
    <property type="entry name" value="SAP"/>
    <property type="match status" value="2"/>
</dbReference>
<evidence type="ECO:0000256" key="1">
    <source>
        <dbReference type="ARBA" id="ARBA00000438"/>
    </source>
</evidence>
<feature type="domain" description="PARP alpha-helical" evidence="18">
    <location>
        <begin position="326"/>
        <end position="444"/>
    </location>
</feature>
<evidence type="ECO:0000256" key="12">
    <source>
        <dbReference type="ARBA" id="ARBA00024945"/>
    </source>
</evidence>
<sequence>MANKLKVDELRSKLAERGLSTTGVKAVLVERLEEAIAEDTKKEESKSKRKRNSSNDTYESNKLIAIGEFRGMIVKELREEAIKRGLDTTGTKKDLLERLCNDANNVSNAPVKSSNGTDEAEDDNNGFEEEKKEEKIVTATKKGAAVLDQWIPDEIKSQYHVLQRGDDVYDAILNQTNVRDNNNKFFVLQVLGQSSKTFNNNFPGYFPRLMRRYLSCSSTGNLLKQLLMTLCHSSCKKTYMVYTRWGRVGVKGQSKLDGPYDSWDRAIEIFTNKFNDKTKNYWSDRKEFIPHPKSYTWLEMDYGKEENDSPVNNDIPSSSSEVKPEQSKLDTRVAKFISLICNVSMMAQHMMEIGYNANKLPLGKISKSTISKGYEVLKRISEVIDRYDRTRLEELSGEFYTVIPHDFGFKKMSQFVIDTPQKLKQKIEMVEALGEIELATKLLSVDPGLQDDPLYYHYQQLNCGLTPVGNDSEEFSMVANYMENTHAKTHSGYTVEIAQLFRASRAVEADRFQQFSSSKNRMLLWHGSRLTNWAGILSQGLRIAPPEAPVTGYMFGKGVYFADMFSKSANYCYANTGANDGVLLLCEVALGDMNELLYSDYNADNLPPGKLSTKGVGKTAPNPSEAQTLEDGVVVPLGKPVERSCSKGMLLYNEYIVYNVEQIKMRYYLSEREETLRKSQSETKRQKKKKAEAAMGEKRKSTSKTLAKNKKRKGPHLPNSILKTIANEKRPLNSDEDDDEIDSDDENVDLYEYEEGVPEEESKKNNRYDRVDNYDYELPEDFEDENVESDDDEDGGNSENEEGEGDDDRHTRMLQGLTGMPSAAFQEESKKRPVLYTEAYPESEFNPTRDVLEGKGLISVEDLLAPLEGKPGFNDLNKRINRMQKDTQSVVHAPLPKPERERLERKAVKGLVEKDFNKWVHLVKRNREAPTVYFNQPVNVGYSTVGAIASEFQPRTEFEKKMASVLKDNELGEAHKEDGAKLLELNEVSMEDHIKYRDHIAKMRSLLFRHELKSKRIKKIKSKTYHRLKGKDLKKSAMGALMDPEMAKEEAIKQETRRVEERMTLKHKNTGKWAKRMLSRGLTERYDGTRAAISEQLQINATLSRKMNSTNDGSSSDESDDEEELSCGSDQDTPSKLIAKAREKTLKTMEDDDVPNSGLLSLPFMARAMKKKNEEANEEAKRAFEEYKELENFGGEDNPKKSADVSGRRVFGATSKVEAPKESKKDSDNFYDNSDSDNDMEGIENNDLGAVGDTASPARNTGAITETETTFDVALFASGSWKKMKGSQNAESKKAPKTRVPISKGQDKKESRDEESEDSESEAEQMVDGILTSASKETYEIPSQAELIQRAFAGDDVVEEFEKDKQEVLNQEVPEPEKPVLVPGWGQWTNVQKKRGLPSWMVREHEDANKKRKLDLKTRKDYRLRNVIISEKVDKKADKLHTTTLPFPYTSKEVFEHSMRMPIGPEFNPATIVGALNRPEVVKKAGVIIKPVKFEEVNPNEKADDENPRSHQKQRPKKGSKSSKGQGKNKSKLKTKA</sequence>
<feature type="compositionally biased region" description="Polar residues" evidence="15">
    <location>
        <begin position="105"/>
        <end position="117"/>
    </location>
</feature>
<evidence type="ECO:0000256" key="10">
    <source>
        <dbReference type="ARBA" id="ARBA00023242"/>
    </source>
</evidence>
<evidence type="ECO:0000256" key="11">
    <source>
        <dbReference type="ARBA" id="ARBA00024347"/>
    </source>
</evidence>
<dbReference type="Pfam" id="PF00644">
    <property type="entry name" value="PARP"/>
    <property type="match status" value="1"/>
</dbReference>
<keyword evidence="8" id="KW-0013">ADP-ribosylation</keyword>
<feature type="compositionally biased region" description="Basic and acidic residues" evidence="15">
    <location>
        <begin position="673"/>
        <end position="684"/>
    </location>
</feature>
<comment type="function">
    <text evidence="12">Involved in the base excision repair (BER) pathway, by catalyzing the poly(ADP-ribosyl)ation of a limited number of acceptor proteins involved in chromatin architecture and in DNA metabolism. This modification follows DNA damages and appears as an obligatory step in a detection/signaling pathway leading to the reparation of DNA strand breaks.</text>
</comment>
<dbReference type="SMART" id="SM00773">
    <property type="entry name" value="WGR"/>
    <property type="match status" value="1"/>
</dbReference>
<reference evidence="20 21" key="1">
    <citation type="submission" date="2020-09" db="EMBL/GenBank/DDBJ databases">
        <authorList>
            <person name="Ashkenazy H."/>
        </authorList>
    </citation>
    <scope>NUCLEOTIDE SEQUENCE [LARGE SCALE GENOMIC DNA]</scope>
    <source>
        <strain evidence="21">cv. Cdm-0</strain>
    </source>
</reference>
<proteinExistence type="inferred from homology"/>
<organism evidence="20 21">
    <name type="scientific">Arabidopsis thaliana</name>
    <name type="common">Mouse-ear cress</name>
    <dbReference type="NCBI Taxonomy" id="3702"/>
    <lineage>
        <taxon>Eukaryota</taxon>
        <taxon>Viridiplantae</taxon>
        <taxon>Streptophyta</taxon>
        <taxon>Embryophyta</taxon>
        <taxon>Tracheophyta</taxon>
        <taxon>Spermatophyta</taxon>
        <taxon>Magnoliopsida</taxon>
        <taxon>eudicotyledons</taxon>
        <taxon>Gunneridae</taxon>
        <taxon>Pentapetalae</taxon>
        <taxon>rosids</taxon>
        <taxon>malvids</taxon>
        <taxon>Brassicales</taxon>
        <taxon>Brassicaceae</taxon>
        <taxon>Camelineae</taxon>
        <taxon>Arabidopsis</taxon>
    </lineage>
</organism>
<dbReference type="SUPFAM" id="SSF142921">
    <property type="entry name" value="WGR domain-like"/>
    <property type="match status" value="2"/>
</dbReference>
<evidence type="ECO:0000256" key="6">
    <source>
        <dbReference type="ARBA" id="ARBA00022679"/>
    </source>
</evidence>
<keyword evidence="4" id="KW-0597">Phosphoprotein</keyword>
<name>A0A7G2EWU6_ARATH</name>
<feature type="compositionally biased region" description="Basic and acidic residues" evidence="15">
    <location>
        <begin position="1492"/>
        <end position="1509"/>
    </location>
</feature>
<comment type="subcellular location">
    <subcellularLocation>
        <location evidence="3">Nucleus</location>
        <location evidence="3">Nucleolus</location>
    </subcellularLocation>
</comment>
<evidence type="ECO:0000259" key="19">
    <source>
        <dbReference type="PROSITE" id="PS51977"/>
    </source>
</evidence>
<dbReference type="EMBL" id="LR881469">
    <property type="protein sequence ID" value="CAD5326906.1"/>
    <property type="molecule type" value="Genomic_DNA"/>
</dbReference>
<dbReference type="CDD" id="cd01437">
    <property type="entry name" value="parp_like"/>
    <property type="match status" value="1"/>
</dbReference>
<comment type="similarity">
    <text evidence="11">Belongs to the ARTD/PARP family.</text>
</comment>
<dbReference type="EC" id="2.4.2.-" evidence="14"/>
<dbReference type="SUPFAM" id="SSF47587">
    <property type="entry name" value="Domain of poly(ADP-ribose) polymerase"/>
    <property type="match status" value="1"/>
</dbReference>
<feature type="compositionally biased region" description="Basic residues" evidence="15">
    <location>
        <begin position="1510"/>
        <end position="1537"/>
    </location>
</feature>
<gene>
    <name evidence="20" type="ORF">AT9943_LOCUS14638</name>
</gene>
<feature type="compositionally biased region" description="Basic and acidic residues" evidence="15">
    <location>
        <begin position="691"/>
        <end position="700"/>
    </location>
</feature>
<keyword evidence="10" id="KW-0539">Nucleus</keyword>
<dbReference type="GO" id="GO:0003950">
    <property type="term" value="F:NAD+ poly-ADP-ribosyltransferase activity"/>
    <property type="evidence" value="ECO:0007669"/>
    <property type="project" value="UniProtKB-UniRule"/>
</dbReference>
<evidence type="ECO:0000256" key="9">
    <source>
        <dbReference type="ARBA" id="ARBA00023027"/>
    </source>
</evidence>
<dbReference type="Proteomes" id="UP000516314">
    <property type="component" value="Chromosome 4"/>
</dbReference>
<dbReference type="SMART" id="SM00513">
    <property type="entry name" value="SAP"/>
    <property type="match status" value="2"/>
</dbReference>
<dbReference type="PANTHER" id="PTHR14150">
    <property type="entry name" value="U3 SMALL NUCLEOLAR RNA-ASSOCIATED PROTEIN 14"/>
    <property type="match status" value="1"/>
</dbReference>
<evidence type="ECO:0000256" key="13">
    <source>
        <dbReference type="ARBA" id="ARBA00033987"/>
    </source>
</evidence>
<feature type="compositionally biased region" description="Acidic residues" evidence="15">
    <location>
        <begin position="1313"/>
        <end position="1325"/>
    </location>
</feature>
<evidence type="ECO:0000259" key="18">
    <source>
        <dbReference type="PROSITE" id="PS51060"/>
    </source>
</evidence>
<dbReference type="SUPFAM" id="SSF68906">
    <property type="entry name" value="SAP domain"/>
    <property type="match status" value="2"/>
</dbReference>
<dbReference type="InterPro" id="IPR006709">
    <property type="entry name" value="SSU_processome_Utp14"/>
</dbReference>
<dbReference type="InterPro" id="IPR036930">
    <property type="entry name" value="WGR_dom_sf"/>
</dbReference>
<feature type="domain" description="SAP" evidence="16">
    <location>
        <begin position="69"/>
        <end position="103"/>
    </location>
</feature>
<feature type="region of interest" description="Disordered" evidence="15">
    <location>
        <begin position="673"/>
        <end position="813"/>
    </location>
</feature>
<protein>
    <recommendedName>
        <fullName evidence="14">Poly [ADP-ribose] polymerase</fullName>
        <shortName evidence="14">PARP</shortName>
        <ecNumber evidence="14">2.4.2.-</ecNumber>
    </recommendedName>
</protein>
<dbReference type="Gene3D" id="3.90.228.10">
    <property type="match status" value="1"/>
</dbReference>
<dbReference type="Gene3D" id="1.20.142.10">
    <property type="entry name" value="Poly(ADP-ribose) polymerase, regulatory domain"/>
    <property type="match status" value="1"/>
</dbReference>
<feature type="compositionally biased region" description="Acidic residues" evidence="15">
    <location>
        <begin position="1234"/>
        <end position="1244"/>
    </location>
</feature>
<dbReference type="CDD" id="cd08002">
    <property type="entry name" value="WGR_PARP3_like"/>
    <property type="match status" value="1"/>
</dbReference>
<dbReference type="InterPro" id="IPR036616">
    <property type="entry name" value="Poly(ADP-ribose)pol_reg_dom_sf"/>
</dbReference>
<evidence type="ECO:0000256" key="2">
    <source>
        <dbReference type="ARBA" id="ARBA00000459"/>
    </source>
</evidence>
<feature type="region of interest" description="Disordered" evidence="15">
    <location>
        <begin position="1492"/>
        <end position="1537"/>
    </location>
</feature>
<keyword evidence="9 14" id="KW-0520">NAD</keyword>
<dbReference type="Pfam" id="PF02877">
    <property type="entry name" value="PARP_reg"/>
    <property type="match status" value="1"/>
</dbReference>
<feature type="compositionally biased region" description="Acidic residues" evidence="15">
    <location>
        <begin position="1115"/>
        <end position="1125"/>
    </location>
</feature>
<evidence type="ECO:0000313" key="20">
    <source>
        <dbReference type="EMBL" id="CAD5326906.1"/>
    </source>
</evidence>